<accession>A0ABP9G7N6</accession>
<name>A0ABP9G7N6_9ACTN</name>
<sequence>MRVVVDRFQDPLDDRSDIVETHLQQGLRLDPLDGETDTPEFNIRTHIEFHQVQDLSLQRHPRPEVLDLKLDLVHLDHRDVEQYIRLFGSGSATTAIGPVRPPRKLLLVVPPPLGGPLPTVFTRSGGRPRPALAVAVVFRHVPPYDILGAVSAAKRRYASVRPLRRAAAPAQAIPLRSAALRISTPFPWVGPAKPSDLGTSSTITVV</sequence>
<dbReference type="EMBL" id="BAABIK010000003">
    <property type="protein sequence ID" value="GAA4931003.1"/>
    <property type="molecule type" value="Genomic_DNA"/>
</dbReference>
<proteinExistence type="predicted"/>
<reference evidence="2" key="1">
    <citation type="journal article" date="2019" name="Int. J. Syst. Evol. Microbiol.">
        <title>The Global Catalogue of Microorganisms (GCM) 10K type strain sequencing project: providing services to taxonomists for standard genome sequencing and annotation.</title>
        <authorList>
            <consortium name="The Broad Institute Genomics Platform"/>
            <consortium name="The Broad Institute Genome Sequencing Center for Infectious Disease"/>
            <person name="Wu L."/>
            <person name="Ma J."/>
        </authorList>
    </citation>
    <scope>NUCLEOTIDE SEQUENCE [LARGE SCALE GENOMIC DNA]</scope>
    <source>
        <strain evidence="2">JCM 18123</strain>
    </source>
</reference>
<comment type="caution">
    <text evidence="1">The sequence shown here is derived from an EMBL/GenBank/DDBJ whole genome shotgun (WGS) entry which is preliminary data.</text>
</comment>
<evidence type="ECO:0000313" key="1">
    <source>
        <dbReference type="EMBL" id="GAA4931003.1"/>
    </source>
</evidence>
<protein>
    <submittedName>
        <fullName evidence="1">Uncharacterized protein</fullName>
    </submittedName>
</protein>
<keyword evidence="2" id="KW-1185">Reference proteome</keyword>
<organism evidence="1 2">
    <name type="scientific">Streptomonospora halophila</name>
    <dbReference type="NCBI Taxonomy" id="427369"/>
    <lineage>
        <taxon>Bacteria</taxon>
        <taxon>Bacillati</taxon>
        <taxon>Actinomycetota</taxon>
        <taxon>Actinomycetes</taxon>
        <taxon>Streptosporangiales</taxon>
        <taxon>Nocardiopsidaceae</taxon>
        <taxon>Streptomonospora</taxon>
    </lineage>
</organism>
<gene>
    <name evidence="1" type="ORF">GCM10023224_08570</name>
</gene>
<dbReference type="Proteomes" id="UP001499993">
    <property type="component" value="Unassembled WGS sequence"/>
</dbReference>
<evidence type="ECO:0000313" key="2">
    <source>
        <dbReference type="Proteomes" id="UP001499993"/>
    </source>
</evidence>